<protein>
    <submittedName>
        <fullName evidence="2">PB1 domain</fullName>
    </submittedName>
</protein>
<evidence type="ECO:0000313" key="3">
    <source>
        <dbReference type="Proteomes" id="UP001370490"/>
    </source>
</evidence>
<feature type="domain" description="PB1" evidence="1">
    <location>
        <begin position="31"/>
        <end position="116"/>
    </location>
</feature>
<dbReference type="EMBL" id="JBAMMX010000020">
    <property type="protein sequence ID" value="KAK6920639.1"/>
    <property type="molecule type" value="Genomic_DNA"/>
</dbReference>
<sequence>MGPQRKYMGPAKRPVGDSCELRKAKKKRIFENASPSSYKMPEIEFFNGVSTELMVKFGECCGNSVSLKCKLPNEDLDVLVSIKSDEDLSNLMEEYDRLAAVKKNRDFKIRAVLFPIESLKKISPTPSIDSRSSPTSPILGSDYRYVHRVSPPPTARRRFSGEGCCHACCGGTGREKQRQRLYFVPSWNS</sequence>
<keyword evidence="3" id="KW-1185">Reference proteome</keyword>
<organism evidence="2 3">
    <name type="scientific">Dillenia turbinata</name>
    <dbReference type="NCBI Taxonomy" id="194707"/>
    <lineage>
        <taxon>Eukaryota</taxon>
        <taxon>Viridiplantae</taxon>
        <taxon>Streptophyta</taxon>
        <taxon>Embryophyta</taxon>
        <taxon>Tracheophyta</taxon>
        <taxon>Spermatophyta</taxon>
        <taxon>Magnoliopsida</taxon>
        <taxon>eudicotyledons</taxon>
        <taxon>Gunneridae</taxon>
        <taxon>Pentapetalae</taxon>
        <taxon>Dilleniales</taxon>
        <taxon>Dilleniaceae</taxon>
        <taxon>Dillenia</taxon>
    </lineage>
</organism>
<dbReference type="Proteomes" id="UP001370490">
    <property type="component" value="Unassembled WGS sequence"/>
</dbReference>
<evidence type="ECO:0000313" key="2">
    <source>
        <dbReference type="EMBL" id="KAK6920639.1"/>
    </source>
</evidence>
<gene>
    <name evidence="2" type="ORF">RJ641_014317</name>
</gene>
<accession>A0AAN8YZ99</accession>
<dbReference type="PANTHER" id="PTHR31066:SF74">
    <property type="entry name" value="PB1 DOMAIN-CONTAINING PROTEIN"/>
    <property type="match status" value="1"/>
</dbReference>
<name>A0AAN8YZ99_9MAGN</name>
<proteinExistence type="predicted"/>
<dbReference type="InterPro" id="IPR053198">
    <property type="entry name" value="Gynoecium_Dev_Regulator"/>
</dbReference>
<dbReference type="SMART" id="SM00666">
    <property type="entry name" value="PB1"/>
    <property type="match status" value="1"/>
</dbReference>
<dbReference type="Pfam" id="PF00564">
    <property type="entry name" value="PB1"/>
    <property type="match status" value="1"/>
</dbReference>
<dbReference type="SUPFAM" id="SSF54277">
    <property type="entry name" value="CAD &amp; PB1 domains"/>
    <property type="match status" value="1"/>
</dbReference>
<dbReference type="AlphaFoldDB" id="A0AAN8YZ99"/>
<evidence type="ECO:0000259" key="1">
    <source>
        <dbReference type="SMART" id="SM00666"/>
    </source>
</evidence>
<dbReference type="PANTHER" id="PTHR31066">
    <property type="entry name" value="OS05G0427100 PROTEIN-RELATED"/>
    <property type="match status" value="1"/>
</dbReference>
<comment type="caution">
    <text evidence="2">The sequence shown here is derived from an EMBL/GenBank/DDBJ whole genome shotgun (WGS) entry which is preliminary data.</text>
</comment>
<dbReference type="InterPro" id="IPR000270">
    <property type="entry name" value="PB1_dom"/>
</dbReference>
<reference evidence="2 3" key="1">
    <citation type="submission" date="2023-12" db="EMBL/GenBank/DDBJ databases">
        <title>A high-quality genome assembly for Dillenia turbinata (Dilleniales).</title>
        <authorList>
            <person name="Chanderbali A."/>
        </authorList>
    </citation>
    <scope>NUCLEOTIDE SEQUENCE [LARGE SCALE GENOMIC DNA]</scope>
    <source>
        <strain evidence="2">LSX21</strain>
        <tissue evidence="2">Leaf</tissue>
    </source>
</reference>